<keyword evidence="7" id="KW-0969">Cilium</keyword>
<keyword evidence="5" id="KW-0143">Chaperone</keyword>
<proteinExistence type="inferred from homology"/>
<evidence type="ECO:0000313" key="7">
    <source>
        <dbReference type="EMBL" id="CAG5088536.1"/>
    </source>
</evidence>
<keyword evidence="7" id="KW-0282">Flagellum</keyword>
<evidence type="ECO:0000256" key="4">
    <source>
        <dbReference type="ARBA" id="ARBA00022795"/>
    </source>
</evidence>
<organism evidence="7 8">
    <name type="scientific">Thermobacillus xylanilyticus</name>
    <dbReference type="NCBI Taxonomy" id="76633"/>
    <lineage>
        <taxon>Bacteria</taxon>
        <taxon>Bacillati</taxon>
        <taxon>Bacillota</taxon>
        <taxon>Bacilli</taxon>
        <taxon>Bacillales</taxon>
        <taxon>Paenibacillaceae</taxon>
        <taxon>Thermobacillus</taxon>
    </lineage>
</organism>
<dbReference type="Proteomes" id="UP000681526">
    <property type="component" value="Unassembled WGS sequence"/>
</dbReference>
<keyword evidence="4 6" id="KW-1005">Bacterial flagellum biogenesis</keyword>
<accession>A0ABN7RY58</accession>
<dbReference type="PANTHER" id="PTHR34773">
    <property type="entry name" value="FLAGELLAR SECRETION CHAPERONE FLIS"/>
    <property type="match status" value="1"/>
</dbReference>
<protein>
    <recommendedName>
        <fullName evidence="6">Flagellar secretion chaperone FliS</fullName>
    </recommendedName>
</protein>
<comment type="subcellular location">
    <subcellularLocation>
        <location evidence="1 6">Cytoplasm</location>
        <location evidence="1 6">Cytosol</location>
    </subcellularLocation>
</comment>
<dbReference type="SUPFAM" id="SSF101116">
    <property type="entry name" value="Flagellar export chaperone FliS"/>
    <property type="match status" value="1"/>
</dbReference>
<dbReference type="InterPro" id="IPR003713">
    <property type="entry name" value="FliS"/>
</dbReference>
<evidence type="ECO:0000256" key="6">
    <source>
        <dbReference type="PIRNR" id="PIRNR039090"/>
    </source>
</evidence>
<gene>
    <name evidence="7" type="primary">txxe 2376-fliS</name>
    <name evidence="7" type="ORF">TXXE_12030</name>
</gene>
<keyword evidence="7" id="KW-0966">Cell projection</keyword>
<dbReference type="RefSeq" id="WP_213484815.1">
    <property type="nucleotide sequence ID" value="NZ_CAJRAY010000057.1"/>
</dbReference>
<comment type="similarity">
    <text evidence="2 6">Belongs to the FliS family.</text>
</comment>
<name>A0ABN7RY58_THEXY</name>
<keyword evidence="3 6" id="KW-0963">Cytoplasm</keyword>
<dbReference type="PANTHER" id="PTHR34773:SF1">
    <property type="entry name" value="FLAGELLAR SECRETION CHAPERONE FLIS"/>
    <property type="match status" value="1"/>
</dbReference>
<keyword evidence="8" id="KW-1185">Reference proteome</keyword>
<evidence type="ECO:0000313" key="8">
    <source>
        <dbReference type="Proteomes" id="UP000681526"/>
    </source>
</evidence>
<evidence type="ECO:0000256" key="1">
    <source>
        <dbReference type="ARBA" id="ARBA00004514"/>
    </source>
</evidence>
<dbReference type="NCBIfam" id="TIGR00208">
    <property type="entry name" value="fliS"/>
    <property type="match status" value="1"/>
</dbReference>
<dbReference type="EMBL" id="CAJRAY010000057">
    <property type="protein sequence ID" value="CAG5088536.1"/>
    <property type="molecule type" value="Genomic_DNA"/>
</dbReference>
<evidence type="ECO:0000256" key="3">
    <source>
        <dbReference type="ARBA" id="ARBA00022490"/>
    </source>
</evidence>
<dbReference type="CDD" id="cd16098">
    <property type="entry name" value="FliS"/>
    <property type="match status" value="1"/>
</dbReference>
<reference evidence="7 8" key="1">
    <citation type="submission" date="2021-04" db="EMBL/GenBank/DDBJ databases">
        <authorList>
            <person name="Rakotoarivonina H."/>
        </authorList>
    </citation>
    <scope>NUCLEOTIDE SEQUENCE [LARGE SCALE GENOMIC DNA]</scope>
    <source>
        <strain evidence="7 8">XE</strain>
    </source>
</reference>
<comment type="caution">
    <text evidence="7">The sequence shown here is derived from an EMBL/GenBank/DDBJ whole genome shotgun (WGS) entry which is preliminary data.</text>
</comment>
<evidence type="ECO:0000256" key="5">
    <source>
        <dbReference type="ARBA" id="ARBA00023186"/>
    </source>
</evidence>
<dbReference type="InterPro" id="IPR036584">
    <property type="entry name" value="FliS_sf"/>
</dbReference>
<dbReference type="Pfam" id="PF02561">
    <property type="entry name" value="FliS"/>
    <property type="match status" value="1"/>
</dbReference>
<dbReference type="PIRSF" id="PIRSF039090">
    <property type="entry name" value="Flis"/>
    <property type="match status" value="1"/>
</dbReference>
<evidence type="ECO:0000256" key="2">
    <source>
        <dbReference type="ARBA" id="ARBA00008787"/>
    </source>
</evidence>
<dbReference type="Gene3D" id="1.20.120.340">
    <property type="entry name" value="Flagellar protein FliS"/>
    <property type="match status" value="1"/>
</dbReference>
<sequence length="126" mass="13974">MLTSPIQKYQQSSVQTASPGQLILMLYDGAIRFVKLGIAGIEERDISKANNSLIRAQRIINELMASLNTSLPLSATLMGIYEYMNRRLIEANIKKDKAPAEEVLGHLVELRDAWGKIIQPGQQGHA</sequence>